<evidence type="ECO:0000313" key="7">
    <source>
        <dbReference type="EMBL" id="CAG9315062.1"/>
    </source>
</evidence>
<protein>
    <recommendedName>
        <fullName evidence="6">FYVE-type domain-containing protein</fullName>
    </recommendedName>
</protein>
<dbReference type="InterPro" id="IPR017455">
    <property type="entry name" value="Znf_FYVE-rel"/>
</dbReference>
<reference evidence="7" key="1">
    <citation type="submission" date="2021-09" db="EMBL/GenBank/DDBJ databases">
        <authorList>
            <consortium name="AG Swart"/>
            <person name="Singh M."/>
            <person name="Singh A."/>
            <person name="Seah K."/>
            <person name="Emmerich C."/>
        </authorList>
    </citation>
    <scope>NUCLEOTIDE SEQUENCE</scope>
    <source>
        <strain evidence="7">ATCC30299</strain>
    </source>
</reference>
<feature type="domain" description="FYVE-type" evidence="6">
    <location>
        <begin position="37"/>
        <end position="92"/>
    </location>
</feature>
<feature type="coiled-coil region" evidence="5">
    <location>
        <begin position="109"/>
        <end position="196"/>
    </location>
</feature>
<keyword evidence="3" id="KW-0862">Zinc</keyword>
<evidence type="ECO:0000313" key="8">
    <source>
        <dbReference type="Proteomes" id="UP001162131"/>
    </source>
</evidence>
<dbReference type="GO" id="GO:0008270">
    <property type="term" value="F:zinc ion binding"/>
    <property type="evidence" value="ECO:0007669"/>
    <property type="project" value="UniProtKB-KW"/>
</dbReference>
<gene>
    <name evidence="7" type="ORF">BSTOLATCC_MIC12837</name>
</gene>
<dbReference type="Proteomes" id="UP001162131">
    <property type="component" value="Unassembled WGS sequence"/>
</dbReference>
<dbReference type="Gene3D" id="3.30.40.10">
    <property type="entry name" value="Zinc/RING finger domain, C3HC4 (zinc finger)"/>
    <property type="match status" value="1"/>
</dbReference>
<dbReference type="EMBL" id="CAJZBQ010000013">
    <property type="protein sequence ID" value="CAG9315062.1"/>
    <property type="molecule type" value="Genomic_DNA"/>
</dbReference>
<keyword evidence="2 4" id="KW-0863">Zinc-finger</keyword>
<evidence type="ECO:0000259" key="6">
    <source>
        <dbReference type="PROSITE" id="PS50178"/>
    </source>
</evidence>
<evidence type="ECO:0000256" key="1">
    <source>
        <dbReference type="ARBA" id="ARBA00022723"/>
    </source>
</evidence>
<keyword evidence="1" id="KW-0479">Metal-binding</keyword>
<dbReference type="PROSITE" id="PS50178">
    <property type="entry name" value="ZF_FYVE"/>
    <property type="match status" value="1"/>
</dbReference>
<name>A0AAU9IKP9_9CILI</name>
<keyword evidence="8" id="KW-1185">Reference proteome</keyword>
<accession>A0AAU9IKP9</accession>
<evidence type="ECO:0000256" key="4">
    <source>
        <dbReference type="PROSITE-ProRule" id="PRU00091"/>
    </source>
</evidence>
<sequence length="354" mass="40303">MDRSFSDVKSLKIQHLRTRSRSLILTEQEHEEDKLLYLNDKLCSICGCLFSLLGPNRKKCCTFCYKAVCHKCSMQKTYNSQTKSMSRLCDNCQGKFIQSNVSMPFTVKIAKVKSAINKLNKKIKQEQSAINEENKKISDLLSKISFLELRNMSANEEKQLKISSLENEIIKLKKEIKELKAKATSLSEVKNDKEKSIRKIKKLIDSVRSRQEAKNGELSSEIVRKSVDYEASSYQESEADDGYHNLTEKIEICGIQSHILKNNLDELVENLTIKDEQIATLTKNISSKSSSKLNSHRSTATSITPCVQSLKLKSEIKTKKKMILALQNELKQYSFLDRQLQAPLSSNPCTCSIQ</sequence>
<evidence type="ECO:0000256" key="5">
    <source>
        <dbReference type="SAM" id="Coils"/>
    </source>
</evidence>
<proteinExistence type="predicted"/>
<evidence type="ECO:0000256" key="3">
    <source>
        <dbReference type="ARBA" id="ARBA00022833"/>
    </source>
</evidence>
<evidence type="ECO:0000256" key="2">
    <source>
        <dbReference type="ARBA" id="ARBA00022771"/>
    </source>
</evidence>
<dbReference type="CDD" id="cd00065">
    <property type="entry name" value="FYVE_like_SF"/>
    <property type="match status" value="1"/>
</dbReference>
<dbReference type="AlphaFoldDB" id="A0AAU9IKP9"/>
<keyword evidence="5" id="KW-0175">Coiled coil</keyword>
<dbReference type="InterPro" id="IPR013083">
    <property type="entry name" value="Znf_RING/FYVE/PHD"/>
</dbReference>
<dbReference type="SUPFAM" id="SSF57903">
    <property type="entry name" value="FYVE/PHD zinc finger"/>
    <property type="match status" value="1"/>
</dbReference>
<dbReference type="InterPro" id="IPR011011">
    <property type="entry name" value="Znf_FYVE_PHD"/>
</dbReference>
<organism evidence="7 8">
    <name type="scientific">Blepharisma stoltei</name>
    <dbReference type="NCBI Taxonomy" id="1481888"/>
    <lineage>
        <taxon>Eukaryota</taxon>
        <taxon>Sar</taxon>
        <taxon>Alveolata</taxon>
        <taxon>Ciliophora</taxon>
        <taxon>Postciliodesmatophora</taxon>
        <taxon>Heterotrichea</taxon>
        <taxon>Heterotrichida</taxon>
        <taxon>Blepharismidae</taxon>
        <taxon>Blepharisma</taxon>
    </lineage>
</organism>
<comment type="caution">
    <text evidence="7">The sequence shown here is derived from an EMBL/GenBank/DDBJ whole genome shotgun (WGS) entry which is preliminary data.</text>
</comment>